<accession>A0A8I1WZB0</accession>
<dbReference type="Pfam" id="PF14234">
    <property type="entry name" value="DUF4336"/>
    <property type="match status" value="1"/>
</dbReference>
<protein>
    <submittedName>
        <fullName evidence="1">DUF4336 domain-containing protein</fullName>
    </submittedName>
</protein>
<comment type="caution">
    <text evidence="1">The sequence shown here is derived from an EMBL/GenBank/DDBJ whole genome shotgun (WGS) entry which is preliminary data.</text>
</comment>
<dbReference type="EMBL" id="JAAORC010000001">
    <property type="protein sequence ID" value="MBO8222496.1"/>
    <property type="molecule type" value="Genomic_DNA"/>
</dbReference>
<name>A0A8I1WZB0_PROMR</name>
<dbReference type="InterPro" id="IPR025638">
    <property type="entry name" value="DUF4336"/>
</dbReference>
<gene>
    <name evidence="1" type="ORF">HA142_03125</name>
</gene>
<sequence length="390" mass="45422">MKVVEETLNKKWNWWPLFPLYPYGKKKTIFRELIPDQIWSLEQIQGLYYVAVPIRMTVIKVDDGLMLINPLPPTKELINELEKLIAIHGNVKTIILPSASGLEHKIGLPALSRIFKDAEIWLCPGQWSFPINLPLDFLGIPSKRSRILFEDGTPHSNSFKWSSLGPLNLGLGRYQEISCFHYPTKTLHVTDAIVGIDSTPPEIFNFDPTPLLFHARERGDEPLIDSIEQRKKGWKRLVLFSSFLKPGKLNIPPLKKIFKYSFKKDLRNWRSHFGIYPFLWDEDWESSLIEIMGKDTPEIQIAPVLQKLIFPRSKEVLLKWLENIKSFEDMEYLIPAHFTAPIKFTIEDCQKLINEINSQKWEKLPEDNKFLMGLYKKLFELGIIPEEVNL</sequence>
<proteinExistence type="predicted"/>
<dbReference type="RefSeq" id="WP_100883413.1">
    <property type="nucleotide sequence ID" value="NZ_JAAORC010000001.1"/>
</dbReference>
<evidence type="ECO:0000313" key="2">
    <source>
        <dbReference type="Proteomes" id="UP000666562"/>
    </source>
</evidence>
<dbReference type="PANTHER" id="PTHR33835">
    <property type="entry name" value="YALI0C07656P"/>
    <property type="match status" value="1"/>
</dbReference>
<dbReference type="Proteomes" id="UP000666562">
    <property type="component" value="Unassembled WGS sequence"/>
</dbReference>
<dbReference type="PANTHER" id="PTHR33835:SF2">
    <property type="entry name" value="LYSINE-TRNA LIGASE"/>
    <property type="match status" value="1"/>
</dbReference>
<evidence type="ECO:0000313" key="1">
    <source>
        <dbReference type="EMBL" id="MBO8222496.1"/>
    </source>
</evidence>
<organism evidence="1 2">
    <name type="scientific">Prochlorococcus marinus str. XMU1401</name>
    <dbReference type="NCBI Taxonomy" id="2052594"/>
    <lineage>
        <taxon>Bacteria</taxon>
        <taxon>Bacillati</taxon>
        <taxon>Cyanobacteriota</taxon>
        <taxon>Cyanophyceae</taxon>
        <taxon>Synechococcales</taxon>
        <taxon>Prochlorococcaceae</taxon>
        <taxon>Prochlorococcus</taxon>
    </lineage>
</organism>
<dbReference type="AlphaFoldDB" id="A0A8I1WZB0"/>
<reference evidence="1" key="1">
    <citation type="submission" date="2020-03" db="EMBL/GenBank/DDBJ databases">
        <title>Genome differentiation and subclade ecological adaptation of Prochlorococcus HLII clade in the global ocean.</title>
        <authorList>
            <person name="Yan W."/>
            <person name="Fen X."/>
            <person name="Zhang W."/>
        </authorList>
    </citation>
    <scope>NUCLEOTIDE SEQUENCE</scope>
    <source>
        <strain evidence="1">XMU1401</strain>
    </source>
</reference>